<proteinExistence type="predicted"/>
<dbReference type="AlphaFoldDB" id="D0W9G9"/>
<feature type="compositionally biased region" description="Basic residues" evidence="1">
    <location>
        <begin position="142"/>
        <end position="157"/>
    </location>
</feature>
<protein>
    <submittedName>
        <fullName evidence="2">Uncharacterized protein</fullName>
    </submittedName>
</protein>
<comment type="caution">
    <text evidence="2">The sequence shown here is derived from an EMBL/GenBank/DDBJ whole genome shotgun (WGS) entry which is preliminary data.</text>
</comment>
<evidence type="ECO:0000313" key="2">
    <source>
        <dbReference type="EMBL" id="EEZ75764.1"/>
    </source>
</evidence>
<dbReference type="Proteomes" id="UP000003843">
    <property type="component" value="Unassembled WGS sequence"/>
</dbReference>
<accession>D0W9G9</accession>
<sequence>MIAEQGGDAVFLSICHSAPDGGFAGKQLDIDNVGQAAFDQRVEQFKIITVRTRERAAFAMPSERKQQRLVGQRVADGLRVAQYFADTARAFQKIGAELDDIEGQVFDLVKYGGKFGGIAGDKRHGDFGASASDNGIFDNKAGTHKTGTHRKNSRHYNKAGSLSDGIRTPFRHKPPRPAAYRQTRKYAIMAAP</sequence>
<dbReference type="EMBL" id="ACEQ02000012">
    <property type="protein sequence ID" value="EEZ75764.1"/>
    <property type="molecule type" value="Genomic_DNA"/>
</dbReference>
<name>D0W9G9_NEILA</name>
<feature type="region of interest" description="Disordered" evidence="1">
    <location>
        <begin position="138"/>
        <end position="176"/>
    </location>
</feature>
<evidence type="ECO:0000313" key="3">
    <source>
        <dbReference type="Proteomes" id="UP000003843"/>
    </source>
</evidence>
<reference evidence="2 3" key="1">
    <citation type="submission" date="2009-10" db="EMBL/GenBank/DDBJ databases">
        <authorList>
            <person name="Weinstock G."/>
            <person name="Sodergren E."/>
            <person name="Clifton S."/>
            <person name="Fulton L."/>
            <person name="Fulton B."/>
            <person name="Courtney L."/>
            <person name="Fronick C."/>
            <person name="Harrison M."/>
            <person name="Strong C."/>
            <person name="Farmer C."/>
            <person name="Delahaunty K."/>
            <person name="Markovic C."/>
            <person name="Hall O."/>
            <person name="Minx P."/>
            <person name="Tomlinson C."/>
            <person name="Mitreva M."/>
            <person name="Nelson J."/>
            <person name="Hou S."/>
            <person name="Wollam A."/>
            <person name="Pepin K.H."/>
            <person name="Johnson M."/>
            <person name="Bhonagiri V."/>
            <person name="Nash W.E."/>
            <person name="Warren W."/>
            <person name="Chinwalla A."/>
            <person name="Mardis E.R."/>
            <person name="Wilson R.K."/>
        </authorList>
    </citation>
    <scope>NUCLEOTIDE SEQUENCE [LARGE SCALE GENOMIC DNA]</scope>
    <source>
        <strain evidence="2 3">ATCC 23970</strain>
    </source>
</reference>
<gene>
    <name evidence="2" type="ORF">NEILACOT_04181</name>
</gene>
<organism evidence="2 3">
    <name type="scientific">Neisseria lactamica ATCC 23970</name>
    <dbReference type="NCBI Taxonomy" id="546265"/>
    <lineage>
        <taxon>Bacteria</taxon>
        <taxon>Pseudomonadati</taxon>
        <taxon>Pseudomonadota</taxon>
        <taxon>Betaproteobacteria</taxon>
        <taxon>Neisseriales</taxon>
        <taxon>Neisseriaceae</taxon>
        <taxon>Neisseria</taxon>
    </lineage>
</organism>
<evidence type="ECO:0000256" key="1">
    <source>
        <dbReference type="SAM" id="MobiDB-lite"/>
    </source>
</evidence>